<feature type="region of interest" description="Disordered" evidence="1">
    <location>
        <begin position="19"/>
        <end position="45"/>
    </location>
</feature>
<evidence type="ECO:0000313" key="2">
    <source>
        <dbReference type="EMBL" id="MBU3064747.1"/>
    </source>
</evidence>
<dbReference type="EMBL" id="JAHKNI010000008">
    <property type="protein sequence ID" value="MBU3064747.1"/>
    <property type="molecule type" value="Genomic_DNA"/>
</dbReference>
<reference evidence="2 3" key="1">
    <citation type="submission" date="2021-06" db="EMBL/GenBank/DDBJ databases">
        <title>Actinomycetes sequencing.</title>
        <authorList>
            <person name="Shan Q."/>
        </authorList>
    </citation>
    <scope>NUCLEOTIDE SEQUENCE [LARGE SCALE GENOMIC DNA]</scope>
    <source>
        <strain evidence="2 3">NEAU-G5</strain>
    </source>
</reference>
<proteinExistence type="predicted"/>
<sequence>MAALLAVATAAALLSGCSKNSGHTGSTPAAAPGHAATAPATTATPAGTVVPSGPIAAALAEPATGTLLLLDPDGVTVRILDPADLAAPARTVTLPARTTALTPGPEGQVLAAAGSQVLHIDPAAASVHATPVDGQVRSVVQRADGTVAAGLADGRVLILGADGHVTQTFTGLGGNDAIVAPGSAIVTLDRDRTTLTQVDIKRARPGLQLRAGIGAVNMITDHFGRMLVTDTAGGALLVYTADPLEMHQWFPVGSSPYAEAYDQATETLWVSLTGTNEVVGYDLSTGIPEEVRRFATVRQPNSVTVDSRTGDLFVGSATGAGLQRIGADERKRGQ</sequence>
<evidence type="ECO:0000256" key="1">
    <source>
        <dbReference type="SAM" id="MobiDB-lite"/>
    </source>
</evidence>
<dbReference type="InterPro" id="IPR015943">
    <property type="entry name" value="WD40/YVTN_repeat-like_dom_sf"/>
</dbReference>
<evidence type="ECO:0008006" key="4">
    <source>
        <dbReference type="Google" id="ProtNLM"/>
    </source>
</evidence>
<keyword evidence="3" id="KW-1185">Reference proteome</keyword>
<comment type="caution">
    <text evidence="2">The sequence shown here is derived from an EMBL/GenBank/DDBJ whole genome shotgun (WGS) entry which is preliminary data.</text>
</comment>
<evidence type="ECO:0000313" key="3">
    <source>
        <dbReference type="Proteomes" id="UP000733379"/>
    </source>
</evidence>
<dbReference type="SUPFAM" id="SSF101898">
    <property type="entry name" value="NHL repeat"/>
    <property type="match status" value="1"/>
</dbReference>
<gene>
    <name evidence="2" type="ORF">KO481_24865</name>
</gene>
<name>A0ABS6B368_9NOCA</name>
<protein>
    <recommendedName>
        <fullName evidence="4">Lipoprotein</fullName>
    </recommendedName>
</protein>
<organism evidence="2 3">
    <name type="scientific">Nocardia albiluteola</name>
    <dbReference type="NCBI Taxonomy" id="2842303"/>
    <lineage>
        <taxon>Bacteria</taxon>
        <taxon>Bacillati</taxon>
        <taxon>Actinomycetota</taxon>
        <taxon>Actinomycetes</taxon>
        <taxon>Mycobacteriales</taxon>
        <taxon>Nocardiaceae</taxon>
        <taxon>Nocardia</taxon>
    </lineage>
</organism>
<accession>A0ABS6B368</accession>
<feature type="compositionally biased region" description="Low complexity" evidence="1">
    <location>
        <begin position="24"/>
        <end position="45"/>
    </location>
</feature>
<dbReference type="Gene3D" id="2.130.10.10">
    <property type="entry name" value="YVTN repeat-like/Quinoprotein amine dehydrogenase"/>
    <property type="match status" value="1"/>
</dbReference>
<dbReference type="Proteomes" id="UP000733379">
    <property type="component" value="Unassembled WGS sequence"/>
</dbReference>